<evidence type="ECO:0000256" key="4">
    <source>
        <dbReference type="PIRNR" id="PIRNR036492"/>
    </source>
</evidence>
<reference evidence="9 10" key="1">
    <citation type="journal article" date="2018" name="Vet. Microbiol.">
        <title>Characterisation of Staphylococcus felis isolated from cats using whole genome sequencing.</title>
        <authorList>
            <person name="Worthing K."/>
            <person name="Pang S."/>
            <person name="Trott D.J."/>
            <person name="Abraham S."/>
            <person name="Coombs G.W."/>
            <person name="Jordan D."/>
            <person name="McIntyre L."/>
            <person name="Davies M.R."/>
            <person name="Norris J."/>
        </authorList>
    </citation>
    <scope>NUCLEOTIDE SEQUENCE [LARGE SCALE GENOMIC DNA]</scope>
    <source>
        <strain evidence="9 10">F9</strain>
    </source>
</reference>
<dbReference type="SUPFAM" id="SSF53720">
    <property type="entry name" value="ALDH-like"/>
    <property type="match status" value="1"/>
</dbReference>
<dbReference type="PANTHER" id="PTHR43570:SF16">
    <property type="entry name" value="ALDEHYDE DEHYDROGENASE TYPE III, ISOFORM Q"/>
    <property type="match status" value="1"/>
</dbReference>
<feature type="domain" description="Aldehyde dehydrogenase" evidence="8">
    <location>
        <begin position="5"/>
        <end position="428"/>
    </location>
</feature>
<dbReference type="PROSITE" id="PS00687">
    <property type="entry name" value="ALDEHYDE_DEHYDR_GLU"/>
    <property type="match status" value="1"/>
</dbReference>
<keyword evidence="3" id="KW-0520">NAD</keyword>
<organism evidence="9 10">
    <name type="scientific">Staphylococcus felis</name>
    <dbReference type="NCBI Taxonomy" id="46127"/>
    <lineage>
        <taxon>Bacteria</taxon>
        <taxon>Bacillati</taxon>
        <taxon>Bacillota</taxon>
        <taxon>Bacilli</taxon>
        <taxon>Bacillales</taxon>
        <taxon>Staphylococcaceae</taxon>
        <taxon>Staphylococcus</taxon>
    </lineage>
</organism>
<dbReference type="EMBL" id="QKXQ01000007">
    <property type="protein sequence ID" value="REI01629.1"/>
    <property type="molecule type" value="Genomic_DNA"/>
</dbReference>
<dbReference type="InterPro" id="IPR012394">
    <property type="entry name" value="Aldehyde_DH_NAD(P)"/>
</dbReference>
<dbReference type="GO" id="GO:0006081">
    <property type="term" value="P:aldehyde metabolic process"/>
    <property type="evidence" value="ECO:0007669"/>
    <property type="project" value="InterPro"/>
</dbReference>
<evidence type="ECO:0000313" key="10">
    <source>
        <dbReference type="Proteomes" id="UP000256562"/>
    </source>
</evidence>
<accession>A0A3E0ITA7</accession>
<gene>
    <name evidence="9" type="ORF">DOS83_00105</name>
</gene>
<evidence type="ECO:0000256" key="2">
    <source>
        <dbReference type="ARBA" id="ARBA00023002"/>
    </source>
</evidence>
<dbReference type="OrthoDB" id="9762913at2"/>
<dbReference type="FunFam" id="3.40.605.10:FF:000004">
    <property type="entry name" value="Aldehyde dehydrogenase"/>
    <property type="match status" value="1"/>
</dbReference>
<evidence type="ECO:0000256" key="7">
    <source>
        <dbReference type="RuleBase" id="RU003345"/>
    </source>
</evidence>
<dbReference type="Pfam" id="PF00171">
    <property type="entry name" value="Aldedh"/>
    <property type="match status" value="1"/>
</dbReference>
<dbReference type="CDD" id="cd07136">
    <property type="entry name" value="ALDH_YwdH-P39616"/>
    <property type="match status" value="1"/>
</dbReference>
<evidence type="ECO:0000256" key="1">
    <source>
        <dbReference type="ARBA" id="ARBA00009986"/>
    </source>
</evidence>
<dbReference type="Proteomes" id="UP000256562">
    <property type="component" value="Unassembled WGS sequence"/>
</dbReference>
<evidence type="ECO:0000259" key="8">
    <source>
        <dbReference type="Pfam" id="PF00171"/>
    </source>
</evidence>
<dbReference type="RefSeq" id="WP_116093379.1">
    <property type="nucleotide sequence ID" value="NZ_QKXQ01000007.1"/>
</dbReference>
<dbReference type="PROSITE" id="PS00070">
    <property type="entry name" value="ALDEHYDE_DEHYDR_CYS"/>
    <property type="match status" value="1"/>
</dbReference>
<dbReference type="Gene3D" id="3.40.309.10">
    <property type="entry name" value="Aldehyde Dehydrogenase, Chain A, domain 2"/>
    <property type="match status" value="1"/>
</dbReference>
<sequence length="459" mass="51812">MNEYQTLFNQSQTYFKSQETKSIKFRKKQLKLLAKTIKQHQAELIDALNQDLGKSDVEAYATEIGFVLHSIKQARQKVSKWAKKKAVDTPFFLFPAKSFMIKEPLGTVLIVGPFNYPFQLIFEPLIGAIAAGNTAILKPSELTPHVSDVIEKMIHNTFPSHFISVVQGDAEVLQSLLALPFDHIFFTGSQRVGQIVYEAASKHLTPVTLELGGKSPTIIDKTANLKVASERICFGKFLNAGQTCVAPDYILIDESVREDFIKSLQNTIIEFYEENPQMSEDLGRIVNNKHFKRLENLLLNHKSQIVHGGQTDPQTRYIAPTIIDCVKSTDLIMQDEIFGPLLPIVSYQQLDEAIDYIHSQPKPLSLYLFSEDENVSNRVINELSFGSGAINDTILQLANPHLPFGGVGQSGIGRYHGRYSFDTFTHEKPYIFKTTKLESALLFPPYKGKLKYIKQIFKH</sequence>
<keyword evidence="2 4" id="KW-0560">Oxidoreductase</keyword>
<dbReference type="InterPro" id="IPR016161">
    <property type="entry name" value="Ald_DH/histidinol_DH"/>
</dbReference>
<dbReference type="InterPro" id="IPR016163">
    <property type="entry name" value="Ald_DH_C"/>
</dbReference>
<name>A0A3E0ITA7_9STAP</name>
<dbReference type="AlphaFoldDB" id="A0A3E0ITA7"/>
<dbReference type="InterPro" id="IPR015590">
    <property type="entry name" value="Aldehyde_DH_dom"/>
</dbReference>
<dbReference type="Gene3D" id="3.40.605.10">
    <property type="entry name" value="Aldehyde Dehydrogenase, Chain A, domain 1"/>
    <property type="match status" value="1"/>
</dbReference>
<dbReference type="InterPro" id="IPR016160">
    <property type="entry name" value="Ald_DH_CS_CYS"/>
</dbReference>
<evidence type="ECO:0000256" key="3">
    <source>
        <dbReference type="ARBA" id="ARBA00023027"/>
    </source>
</evidence>
<evidence type="ECO:0000256" key="5">
    <source>
        <dbReference type="PIRSR" id="PIRSR036492-1"/>
    </source>
</evidence>
<dbReference type="PANTHER" id="PTHR43570">
    <property type="entry name" value="ALDEHYDE DEHYDROGENASE"/>
    <property type="match status" value="1"/>
</dbReference>
<dbReference type="GO" id="GO:0005737">
    <property type="term" value="C:cytoplasm"/>
    <property type="evidence" value="ECO:0007669"/>
    <property type="project" value="TreeGrafter"/>
</dbReference>
<comment type="similarity">
    <text evidence="1 4 7">Belongs to the aldehyde dehydrogenase family.</text>
</comment>
<dbReference type="PIRSF" id="PIRSF036492">
    <property type="entry name" value="ALDH"/>
    <property type="match status" value="1"/>
</dbReference>
<dbReference type="GO" id="GO:0004029">
    <property type="term" value="F:aldehyde dehydrogenase (NAD+) activity"/>
    <property type="evidence" value="ECO:0007669"/>
    <property type="project" value="TreeGrafter"/>
</dbReference>
<dbReference type="FunFam" id="3.40.309.10:FF:000003">
    <property type="entry name" value="Aldehyde dehydrogenase"/>
    <property type="match status" value="1"/>
</dbReference>
<comment type="caution">
    <text evidence="9">The sequence shown here is derived from an EMBL/GenBank/DDBJ whole genome shotgun (WGS) entry which is preliminary data.</text>
</comment>
<feature type="active site" evidence="5 6">
    <location>
        <position position="210"/>
    </location>
</feature>
<protein>
    <recommendedName>
        <fullName evidence="4">Aldehyde dehydrogenase</fullName>
    </recommendedName>
</protein>
<evidence type="ECO:0000313" key="9">
    <source>
        <dbReference type="EMBL" id="REI01629.1"/>
    </source>
</evidence>
<proteinExistence type="inferred from homology"/>
<evidence type="ECO:0000256" key="6">
    <source>
        <dbReference type="PROSITE-ProRule" id="PRU10007"/>
    </source>
</evidence>
<dbReference type="InterPro" id="IPR016162">
    <property type="entry name" value="Ald_DH_N"/>
</dbReference>
<dbReference type="InterPro" id="IPR029510">
    <property type="entry name" value="Ald_DH_CS_GLU"/>
</dbReference>
<feature type="active site" evidence="5">
    <location>
        <position position="244"/>
    </location>
</feature>